<protein>
    <submittedName>
        <fullName evidence="1">Uncharacterized protein</fullName>
    </submittedName>
</protein>
<evidence type="ECO:0000313" key="1">
    <source>
        <dbReference type="EMBL" id="QIG60973.1"/>
    </source>
</evidence>
<reference evidence="1" key="1">
    <citation type="submission" date="2020-01" db="EMBL/GenBank/DDBJ databases">
        <title>Comparative genomic and phylogenetic analyses of the P100virus genus of Listeria bacteriophages and report of two new members.</title>
        <authorList>
            <person name="Blanco Fernandez M.D."/>
            <person name="Barrios M.E."/>
            <person name="Mbayed V.A."/>
            <person name="Klumpp J."/>
        </authorList>
    </citation>
    <scope>NUCLEOTIDE SEQUENCE</scope>
</reference>
<name>A0A858E9N3_9CAUD</name>
<evidence type="ECO:0000313" key="2">
    <source>
        <dbReference type="Proteomes" id="UP000609966"/>
    </source>
</evidence>
<dbReference type="EMBL" id="MN939540">
    <property type="protein sequence ID" value="QIG60973.1"/>
    <property type="molecule type" value="Genomic_DNA"/>
</dbReference>
<organism evidence="1 2">
    <name type="scientific">Listeria phage vB_Liva_VAfA18</name>
    <dbReference type="NCBI Taxonomy" id="2712945"/>
    <lineage>
        <taxon>Viruses</taxon>
        <taxon>Duplodnaviria</taxon>
        <taxon>Heunggongvirae</taxon>
        <taxon>Uroviricota</taxon>
        <taxon>Caudoviricetes</taxon>
        <taxon>Herelleviridae</taxon>
        <taxon>Jasinskavirinae</taxon>
        <taxon>Pecentumvirus</taxon>
        <taxon>Pecentumvirus list36</taxon>
    </lineage>
</organism>
<dbReference type="Proteomes" id="UP000609966">
    <property type="component" value="Segment"/>
</dbReference>
<sequence>MDMHYEGDESVECLQCNYDLDYDLYCKECDKTFTWEQITERDERELKAYEEFSRVTFTASYYEEVHREIEAMKEESE</sequence>
<proteinExistence type="predicted"/>
<accession>A0A858E9N3</accession>
<gene>
    <name evidence="1" type="ORF">vBLivaVAfA18_049</name>
</gene>